<sequence>MRSPLLLLRNQSSITTNARGSGIPGGNITIDALVHCGVSLDRVMPPKASL</sequence>
<keyword evidence="2" id="KW-1185">Reference proteome</keyword>
<dbReference type="AlphaFoldDB" id="A0A2K8T4D2"/>
<gene>
    <name evidence="1" type="ORF">COO91_08571</name>
</gene>
<protein>
    <submittedName>
        <fullName evidence="1">Large exoprotein involved in heme utilization or adhesion</fullName>
    </submittedName>
</protein>
<dbReference type="RefSeq" id="WP_339382391.1">
    <property type="nucleotide sequence ID" value="NZ_CAWNNC010000001.1"/>
</dbReference>
<organism evidence="1 2">
    <name type="scientific">Nostoc flagelliforme CCNUN1</name>
    <dbReference type="NCBI Taxonomy" id="2038116"/>
    <lineage>
        <taxon>Bacteria</taxon>
        <taxon>Bacillati</taxon>
        <taxon>Cyanobacteriota</taxon>
        <taxon>Cyanophyceae</taxon>
        <taxon>Nostocales</taxon>
        <taxon>Nostocaceae</taxon>
        <taxon>Nostoc</taxon>
    </lineage>
</organism>
<reference evidence="1 2" key="1">
    <citation type="submission" date="2017-11" db="EMBL/GenBank/DDBJ databases">
        <title>Complete genome of a free-living desiccation-tolerant cyanobacterium and its photosynthetic adaptation to extreme terrestrial habitat.</title>
        <authorList>
            <person name="Shang J."/>
        </authorList>
    </citation>
    <scope>NUCLEOTIDE SEQUENCE [LARGE SCALE GENOMIC DNA]</scope>
    <source>
        <strain evidence="1 2">CCNUN1</strain>
    </source>
</reference>
<dbReference type="EMBL" id="CP024785">
    <property type="protein sequence ID" value="AUB42443.1"/>
    <property type="molecule type" value="Genomic_DNA"/>
</dbReference>
<name>A0A2K8T4D2_9NOSO</name>
<evidence type="ECO:0000313" key="2">
    <source>
        <dbReference type="Proteomes" id="UP000232003"/>
    </source>
</evidence>
<proteinExistence type="predicted"/>
<dbReference type="Proteomes" id="UP000232003">
    <property type="component" value="Chromosome"/>
</dbReference>
<accession>A0A2K8T4D2</accession>
<evidence type="ECO:0000313" key="1">
    <source>
        <dbReference type="EMBL" id="AUB42443.1"/>
    </source>
</evidence>
<dbReference type="KEGG" id="nfl:COO91_08571"/>